<keyword evidence="1" id="KW-0812">Transmembrane</keyword>
<reference evidence="2" key="1">
    <citation type="submission" date="2018-05" db="EMBL/GenBank/DDBJ databases">
        <authorList>
            <person name="Lanie J.A."/>
            <person name="Ng W.-L."/>
            <person name="Kazmierczak K.M."/>
            <person name="Andrzejewski T.M."/>
            <person name="Davidsen T.M."/>
            <person name="Wayne K.J."/>
            <person name="Tettelin H."/>
            <person name="Glass J.I."/>
            <person name="Rusch D."/>
            <person name="Podicherti R."/>
            <person name="Tsui H.-C.T."/>
            <person name="Winkler M.E."/>
        </authorList>
    </citation>
    <scope>NUCLEOTIDE SEQUENCE</scope>
</reference>
<organism evidence="2">
    <name type="scientific">marine metagenome</name>
    <dbReference type="NCBI Taxonomy" id="408172"/>
    <lineage>
        <taxon>unclassified sequences</taxon>
        <taxon>metagenomes</taxon>
        <taxon>ecological metagenomes</taxon>
    </lineage>
</organism>
<accession>A0A381WLU0</accession>
<feature type="transmembrane region" description="Helical" evidence="1">
    <location>
        <begin position="17"/>
        <end position="34"/>
    </location>
</feature>
<proteinExistence type="predicted"/>
<evidence type="ECO:0000256" key="1">
    <source>
        <dbReference type="SAM" id="Phobius"/>
    </source>
</evidence>
<sequence length="48" mass="5126">MSATALVLAHQGGWDEILMVAAPLALLAGVLWLADRRARRTEPPDSQG</sequence>
<keyword evidence="1" id="KW-1133">Transmembrane helix</keyword>
<dbReference type="EMBL" id="UINC01012220">
    <property type="protein sequence ID" value="SVA53479.1"/>
    <property type="molecule type" value="Genomic_DNA"/>
</dbReference>
<dbReference type="AlphaFoldDB" id="A0A381WLU0"/>
<evidence type="ECO:0000313" key="2">
    <source>
        <dbReference type="EMBL" id="SVA53479.1"/>
    </source>
</evidence>
<protein>
    <submittedName>
        <fullName evidence="2">Uncharacterized protein</fullName>
    </submittedName>
</protein>
<gene>
    <name evidence="2" type="ORF">METZ01_LOCUS106333</name>
</gene>
<name>A0A381WLU0_9ZZZZ</name>
<keyword evidence="1" id="KW-0472">Membrane</keyword>